<proteinExistence type="predicted"/>
<sequence>MQEIRQRLKETALASERRRIRQDRFLVEQFKAQAAQQELQRDEQLVKRLTRQTKQEQRLVTQLLQIRMQKEVIRENRLFVEQQYQERREKDFREALNREAVLAQQEKAAREEEIRKDVEWCARVSAERRQSKRKKHFNYCKALLNQIVDLATKVGDYRQLTENTIPEQTMRDWKELLFKGLPLYEPSHGLSLELSASKYILDLKKLPQEALNNLDYDEYARMIGDWAWPEDAGEIKVPSANNILENVVRKLKNIASSSTVEPPSSECSPFIIKACVLGNICSGKTSCLARIAEALSIFVFSSSTLIEEALKAYHDGEEVTEQRKDKNKKRRASIRLSKHDINVLESRSCITKPSPRALLGAAVDKELKRGNAIPNELLMEIMTHAIRQVPAHSGWILDGFPSDINLAHLLEKALGGSEEEGKEVASDQTNVIADCNPPTPPPPPAPVLDVVLMLNIPDECAVRRAYRQADTEASQPAEKAVYLAEITHRITAFRDAWPALEKWYCGKQNILVNVDADVDEDELYNKVKLILQQVMEKKQRGGPSPMDAQPQSSDQIPPVMDNKSTPRELLSRAEVEKTQSPKDWQSRSGTPTSLSQNNSPVPMRLKSARSYSLDYMDEPLSSEGYPLPDLLQEIAPLLWPLWDSVCNSYVNNIKKVMQQLRSQRTVILHELSSIREGYKHCLGRSNLKQEFVCHWQKDFNSIPDDLREDDEIQPELHRRLDELCERLWDITDKCREQDDQRKAALLSDEWLEEHAAVLINSHSMLMQVELNRFHQTLYILRIYFLSLAQKQVTFEPLSENTYIPLLEIPEVKAENESENPMDTNVMPKGEEKSIKVALPQTHPVSPKEVSMTTSTDKEAQPEKLLDEKLTFNYKEALKVIETFPISLDICDLKETDQKEAKELERSQEKVEKASSKAKKTLKGKSSSEKLKGDKPEKMESQISPEKTETQEIPEEFQKEYVAALDHEGNRAKMRLELVKHHGLVMLHLLQRRAHRTLTQMETLLQARYLAEMKSIEQLKEMAHHHIAAKAKLQYEVVLDGSDFYLKENSQMAASLAPPPDPDLLDKPSGFMLSMGALESIHHQLSSISPSGFISSSSLDSLLKDLLSIDTGRHSLPKLWVDNQTWLREIVSLLTEANDLIDWRQFLLYASLPWPVPSLAQLLFTLQSFKVADAKETGFINEEQYLQTELWLTYEGVQILSEDLSELPPHGRVANLTKFFFQLFADGSISPPQLDYVSMLQYFSADPDPRQGFVRGLSVVLGQPLRQPSVDHLIMSMPSIEEDTKLTSLEADGSSSGSSGSFRDVEVSISALLKVICHKDAKMTNNTPLHTELLSQEKHKEHLTHIYVELGYKPEECIPFSVLSKHPYIQVLMETSTQYLLVNIYEMLLAHQNKRETSSSTVLTSI</sequence>
<feature type="region of interest" description="Disordered" evidence="2">
    <location>
        <begin position="537"/>
        <end position="603"/>
    </location>
</feature>
<feature type="domain" description="CPC1/SPEF2" evidence="3">
    <location>
        <begin position="49"/>
        <end position="182"/>
    </location>
</feature>
<evidence type="ECO:0000256" key="1">
    <source>
        <dbReference type="SAM" id="Coils"/>
    </source>
</evidence>
<gene>
    <name evidence="5" type="primary">spef2</name>
</gene>
<dbReference type="Pfam" id="PF22946">
    <property type="entry name" value="SPEF2_D5"/>
    <property type="match status" value="1"/>
</dbReference>
<dbReference type="GO" id="GO:0007288">
    <property type="term" value="P:sperm axoneme assembly"/>
    <property type="evidence" value="ECO:0000318"/>
    <property type="project" value="GO_Central"/>
</dbReference>
<dbReference type="PANTHER" id="PTHR14919">
    <property type="entry name" value="KPL2-RELATED"/>
    <property type="match status" value="1"/>
</dbReference>
<reference evidence="5 6" key="1">
    <citation type="journal article" date="2007" name="Nature">
        <title>The medaka draft genome and insights into vertebrate genome evolution.</title>
        <authorList>
            <person name="Kasahara M."/>
            <person name="Naruse K."/>
            <person name="Sasaki S."/>
            <person name="Nakatani Y."/>
            <person name="Qu W."/>
            <person name="Ahsan B."/>
            <person name="Yamada T."/>
            <person name="Nagayasu Y."/>
            <person name="Doi K."/>
            <person name="Kasai Y."/>
            <person name="Jindo T."/>
            <person name="Kobayashi D."/>
            <person name="Shimada A."/>
            <person name="Toyoda A."/>
            <person name="Kuroki Y."/>
            <person name="Fujiyama A."/>
            <person name="Sasaki T."/>
            <person name="Shimizu A."/>
            <person name="Asakawa S."/>
            <person name="Shimizu N."/>
            <person name="Hashimoto S."/>
            <person name="Yang J."/>
            <person name="Lee Y."/>
            <person name="Matsushima K."/>
            <person name="Sugano S."/>
            <person name="Sakaizumi M."/>
            <person name="Narita T."/>
            <person name="Ohishi K."/>
            <person name="Haga S."/>
            <person name="Ohta F."/>
            <person name="Nomoto H."/>
            <person name="Nogata K."/>
            <person name="Morishita T."/>
            <person name="Endo T."/>
            <person name="Shin-I T."/>
            <person name="Takeda H."/>
            <person name="Morishita S."/>
            <person name="Kohara Y."/>
        </authorList>
    </citation>
    <scope>NUCLEOTIDE SEQUENCE [LARGE SCALE GENOMIC DNA]</scope>
    <source>
        <strain evidence="5 6">Hd-rR</strain>
    </source>
</reference>
<dbReference type="Pfam" id="PF24082">
    <property type="entry name" value="SPEF2_C"/>
    <property type="match status" value="1"/>
</dbReference>
<dbReference type="InParanoid" id="H2LDZ8"/>
<evidence type="ECO:0000313" key="5">
    <source>
        <dbReference type="Ensembl" id="ENSORLP00000004164.3"/>
    </source>
</evidence>
<evidence type="ECO:0000259" key="4">
    <source>
        <dbReference type="Pfam" id="PF24082"/>
    </source>
</evidence>
<feature type="compositionally biased region" description="Basic and acidic residues" evidence="2">
    <location>
        <begin position="903"/>
        <end position="914"/>
    </location>
</feature>
<reference evidence="5" key="2">
    <citation type="submission" date="2025-08" db="UniProtKB">
        <authorList>
            <consortium name="Ensembl"/>
        </authorList>
    </citation>
    <scope>IDENTIFICATION</scope>
    <source>
        <strain evidence="5">Hd-rR</strain>
    </source>
</reference>
<dbReference type="GO" id="GO:0002177">
    <property type="term" value="C:manchette"/>
    <property type="evidence" value="ECO:0000318"/>
    <property type="project" value="GO_Central"/>
</dbReference>
<dbReference type="InterPro" id="IPR054517">
    <property type="entry name" value="SPEF2_D5"/>
</dbReference>
<organism evidence="5 6">
    <name type="scientific">Oryzias latipes</name>
    <name type="common">Japanese rice fish</name>
    <name type="synonym">Japanese killifish</name>
    <dbReference type="NCBI Taxonomy" id="8090"/>
    <lineage>
        <taxon>Eukaryota</taxon>
        <taxon>Metazoa</taxon>
        <taxon>Chordata</taxon>
        <taxon>Craniata</taxon>
        <taxon>Vertebrata</taxon>
        <taxon>Euteleostomi</taxon>
        <taxon>Actinopterygii</taxon>
        <taxon>Neopterygii</taxon>
        <taxon>Teleostei</taxon>
        <taxon>Neoteleostei</taxon>
        <taxon>Acanthomorphata</taxon>
        <taxon>Ovalentaria</taxon>
        <taxon>Atherinomorphae</taxon>
        <taxon>Beloniformes</taxon>
        <taxon>Adrianichthyidae</taxon>
        <taxon>Oryziinae</taxon>
        <taxon>Oryzias</taxon>
    </lineage>
</organism>
<dbReference type="GO" id="GO:0097225">
    <property type="term" value="C:sperm midpiece"/>
    <property type="evidence" value="ECO:0000318"/>
    <property type="project" value="GO_Central"/>
</dbReference>
<dbReference type="GeneTree" id="ENSGT00390000008160"/>
<evidence type="ECO:0000313" key="6">
    <source>
        <dbReference type="Proteomes" id="UP000001038"/>
    </source>
</evidence>
<feature type="domain" description="SPEF2 C-terminal" evidence="4">
    <location>
        <begin position="1072"/>
        <end position="1265"/>
    </location>
</feature>
<feature type="compositionally biased region" description="Basic and acidic residues" evidence="2">
    <location>
        <begin position="925"/>
        <end position="949"/>
    </location>
</feature>
<dbReference type="STRING" id="8090.ENSORLP00000004164"/>
<keyword evidence="1" id="KW-0175">Coiled coil</keyword>
<dbReference type="SUPFAM" id="SSF52540">
    <property type="entry name" value="P-loop containing nucleoside triphosphate hydrolases"/>
    <property type="match status" value="1"/>
</dbReference>
<keyword evidence="6" id="KW-1185">Reference proteome</keyword>
<dbReference type="HOGENOM" id="CLU_002424_1_0_1"/>
<dbReference type="Pfam" id="PF00406">
    <property type="entry name" value="ADK"/>
    <property type="match status" value="1"/>
</dbReference>
<evidence type="ECO:0000259" key="3">
    <source>
        <dbReference type="Pfam" id="PF22946"/>
    </source>
</evidence>
<accession>H2LDZ8</accession>
<dbReference type="PANTHER" id="PTHR14919:SF0">
    <property type="entry name" value="SPERM FLAGELLAR PROTEIN 2"/>
    <property type="match status" value="1"/>
</dbReference>
<reference evidence="5" key="3">
    <citation type="submission" date="2025-09" db="UniProtKB">
        <authorList>
            <consortium name="Ensembl"/>
        </authorList>
    </citation>
    <scope>IDENTIFICATION</scope>
    <source>
        <strain evidence="5">Hd-rR</strain>
    </source>
</reference>
<feature type="region of interest" description="Disordered" evidence="2">
    <location>
        <begin position="903"/>
        <end position="951"/>
    </location>
</feature>
<dbReference type="InterPro" id="IPR052634">
    <property type="entry name" value="Sperm_flagellar-bone_growth"/>
</dbReference>
<dbReference type="InterPro" id="IPR056199">
    <property type="entry name" value="SPEF2_C"/>
</dbReference>
<name>H2LDZ8_ORYLA</name>
<feature type="compositionally biased region" description="Basic and acidic residues" evidence="2">
    <location>
        <begin position="564"/>
        <end position="580"/>
    </location>
</feature>
<dbReference type="Proteomes" id="UP000001038">
    <property type="component" value="Chromosome 9"/>
</dbReference>
<protein>
    <submittedName>
        <fullName evidence="5">Sperm flagellar 2</fullName>
    </submittedName>
</protein>
<dbReference type="eggNOG" id="ENOG502QR7Y">
    <property type="taxonomic scope" value="Eukaryota"/>
</dbReference>
<evidence type="ECO:0000256" key="2">
    <source>
        <dbReference type="SAM" id="MobiDB-lite"/>
    </source>
</evidence>
<dbReference type="Ensembl" id="ENSORLT00000004165.3">
    <property type="protein sequence ID" value="ENSORLP00000004164.3"/>
    <property type="gene ID" value="ENSORLG00000003349.3"/>
</dbReference>
<dbReference type="Gene3D" id="3.40.50.300">
    <property type="entry name" value="P-loop containing nucleotide triphosphate hydrolases"/>
    <property type="match status" value="1"/>
</dbReference>
<feature type="compositionally biased region" description="Polar residues" evidence="2">
    <location>
        <begin position="581"/>
        <end position="600"/>
    </location>
</feature>
<dbReference type="InterPro" id="IPR027417">
    <property type="entry name" value="P-loop_NTPase"/>
</dbReference>
<feature type="coiled-coil region" evidence="1">
    <location>
        <begin position="32"/>
        <end position="59"/>
    </location>
</feature>
<dbReference type="Bgee" id="ENSORLG00000003349">
    <property type="expression patterns" value="Expressed in testis and 6 other cell types or tissues"/>
</dbReference>